<protein>
    <submittedName>
        <fullName evidence="2">VgrG-related protein</fullName>
    </submittedName>
</protein>
<dbReference type="EMBL" id="JBHUKU010000022">
    <property type="protein sequence ID" value="MFD2463740.1"/>
    <property type="molecule type" value="Genomic_DNA"/>
</dbReference>
<accession>A0ABW5GS50</accession>
<dbReference type="InterPro" id="IPR047702">
    <property type="entry name" value="VgrG-rel"/>
</dbReference>
<dbReference type="InterPro" id="IPR006531">
    <property type="entry name" value="Gp5/Vgr_OB"/>
</dbReference>
<dbReference type="Gene3D" id="2.40.50.230">
    <property type="entry name" value="Gp5 N-terminal domain"/>
    <property type="match status" value="1"/>
</dbReference>
<gene>
    <name evidence="2" type="ORF">ACFSYJ_34350</name>
</gene>
<evidence type="ECO:0000313" key="3">
    <source>
        <dbReference type="Proteomes" id="UP001597419"/>
    </source>
</evidence>
<reference evidence="3" key="1">
    <citation type="journal article" date="2019" name="Int. J. Syst. Evol. Microbiol.">
        <title>The Global Catalogue of Microorganisms (GCM) 10K type strain sequencing project: providing services to taxonomists for standard genome sequencing and annotation.</title>
        <authorList>
            <consortium name="The Broad Institute Genomics Platform"/>
            <consortium name="The Broad Institute Genome Sequencing Center for Infectious Disease"/>
            <person name="Wu L."/>
            <person name="Ma J."/>
        </authorList>
    </citation>
    <scope>NUCLEOTIDE SEQUENCE [LARGE SCALE GENOMIC DNA]</scope>
    <source>
        <strain evidence="3">CGMCC 4.7643</strain>
    </source>
</reference>
<dbReference type="Pfam" id="PF05954">
    <property type="entry name" value="Phage_GPD"/>
    <property type="match status" value="1"/>
</dbReference>
<dbReference type="Gene3D" id="4.10.220.110">
    <property type="match status" value="1"/>
</dbReference>
<dbReference type="NCBIfam" id="NF033848">
    <property type="entry name" value="VgrG_rel"/>
    <property type="match status" value="1"/>
</dbReference>
<evidence type="ECO:0000259" key="1">
    <source>
        <dbReference type="Pfam" id="PF04717"/>
    </source>
</evidence>
<evidence type="ECO:0000313" key="2">
    <source>
        <dbReference type="EMBL" id="MFD2463740.1"/>
    </source>
</evidence>
<name>A0ABW5GS50_9PSEU</name>
<organism evidence="2 3">
    <name type="scientific">Amycolatopsis samaneae</name>
    <dbReference type="NCBI Taxonomy" id="664691"/>
    <lineage>
        <taxon>Bacteria</taxon>
        <taxon>Bacillati</taxon>
        <taxon>Actinomycetota</taxon>
        <taxon>Actinomycetes</taxon>
        <taxon>Pseudonocardiales</taxon>
        <taxon>Pseudonocardiaceae</taxon>
        <taxon>Amycolatopsis</taxon>
    </lineage>
</organism>
<comment type="caution">
    <text evidence="2">The sequence shown here is derived from an EMBL/GenBank/DDBJ whole genome shotgun (WGS) entry which is preliminary data.</text>
</comment>
<proteinExistence type="predicted"/>
<sequence>MRSYALEPVIGTPGPLPEVWAEQLVQCVVDDTVNLPAAAVLTFRDPDHDLLTDTGVTIGSPLEVAVTTVADNSRLTLFSGEIIGLETETDETGTFTVLRAADRAHRLMRRRRVLAFRNMTAADIVRQVAKKAGLKPGKVRAPGPTYPQITQANTTDWEFLQQLAAEHGVVVRVDDQGRLDFTAPDPAQRAPSPRSSARLNPQVLQYGENLLSLRAALSTAEQVDSVTVRGWNTTTKQPLVKRTRAATSRTVVAGMSSGQSSARFGGAGELLVTDGAYRTQSEVDTASAAQATAAAAGFGEVEAVCEGNPHLRAGVPVALANLGQAFSGRYTASASRHVFEPGLGYRTTVTVSGAADRSHAGLVTAAVPEPPRMPGLAIGLVTEVQKKPKNGPGLVKLSFPWLDPDYVTDWVRTVQFGGVGGGGVVAPDVNDEVLVGFEQGLLDRPYVLGGLYNGVDVPSPHDGPLVDPASGRVNRRSFSTRRGDRVELLDARGGPSGVKLRTGDGKLEVDLDRQGTRIVVRSDGSVQIEAGRFVRITGTGVEIDAGSGHLALRGRSVSINGSTGVRVNGGTEASVRAGIIRLN</sequence>
<dbReference type="Pfam" id="PF04717">
    <property type="entry name" value="Phage_base_V"/>
    <property type="match status" value="1"/>
</dbReference>
<dbReference type="SUPFAM" id="SSF69279">
    <property type="entry name" value="Phage tail proteins"/>
    <property type="match status" value="1"/>
</dbReference>
<dbReference type="RefSeq" id="WP_345386539.1">
    <property type="nucleotide sequence ID" value="NZ_BAABHG010000001.1"/>
</dbReference>
<dbReference type="SUPFAM" id="SSF69255">
    <property type="entry name" value="gp5 N-terminal domain-like"/>
    <property type="match status" value="1"/>
</dbReference>
<dbReference type="InterPro" id="IPR037026">
    <property type="entry name" value="Vgr_OB-fold_dom_sf"/>
</dbReference>
<keyword evidence="3" id="KW-1185">Reference proteome</keyword>
<dbReference type="Gene3D" id="3.55.50.10">
    <property type="entry name" value="Baseplate protein-like domains"/>
    <property type="match status" value="1"/>
</dbReference>
<dbReference type="Proteomes" id="UP001597419">
    <property type="component" value="Unassembled WGS sequence"/>
</dbReference>
<feature type="domain" description="Gp5/Type VI secretion system Vgr protein OB-fold" evidence="1">
    <location>
        <begin position="378"/>
        <end position="452"/>
    </location>
</feature>
<dbReference type="Gene3D" id="2.30.110.50">
    <property type="match status" value="1"/>
</dbReference>